<gene>
    <name evidence="3" type="ORF">GMARGA_LOCUS8495</name>
</gene>
<accession>A0ABN7UQC8</accession>
<dbReference type="SUPFAM" id="SSF51445">
    <property type="entry name" value="(Trans)glycosidases"/>
    <property type="match status" value="1"/>
</dbReference>
<feature type="signal peptide" evidence="1">
    <location>
        <begin position="1"/>
        <end position="21"/>
    </location>
</feature>
<evidence type="ECO:0000313" key="4">
    <source>
        <dbReference type="Proteomes" id="UP000789901"/>
    </source>
</evidence>
<dbReference type="Gene3D" id="3.20.20.80">
    <property type="entry name" value="Glycosidases"/>
    <property type="match status" value="1"/>
</dbReference>
<feature type="domain" description="Endo-beta-1,6-galactanase-like" evidence="2">
    <location>
        <begin position="24"/>
        <end position="243"/>
    </location>
</feature>
<protein>
    <submittedName>
        <fullName evidence="3">45926_t:CDS:1</fullName>
    </submittedName>
</protein>
<comment type="caution">
    <text evidence="3">The sequence shown here is derived from an EMBL/GenBank/DDBJ whole genome shotgun (WGS) entry which is preliminary data.</text>
</comment>
<dbReference type="PANTHER" id="PTHR42767">
    <property type="entry name" value="ENDO-BETA-1,6-GALACTANASE"/>
    <property type="match status" value="1"/>
</dbReference>
<dbReference type="Pfam" id="PF14587">
    <property type="entry name" value="Glyco_hydr_30_2"/>
    <property type="match status" value="1"/>
</dbReference>
<dbReference type="PANTHER" id="PTHR42767:SF1">
    <property type="entry name" value="ENDO-BETA-1,6-GALACTANASE-LIKE DOMAIN-CONTAINING PROTEIN"/>
    <property type="match status" value="1"/>
</dbReference>
<dbReference type="Proteomes" id="UP000789901">
    <property type="component" value="Unassembled WGS sequence"/>
</dbReference>
<organism evidence="3 4">
    <name type="scientific">Gigaspora margarita</name>
    <dbReference type="NCBI Taxonomy" id="4874"/>
    <lineage>
        <taxon>Eukaryota</taxon>
        <taxon>Fungi</taxon>
        <taxon>Fungi incertae sedis</taxon>
        <taxon>Mucoromycota</taxon>
        <taxon>Glomeromycotina</taxon>
        <taxon>Glomeromycetes</taxon>
        <taxon>Diversisporales</taxon>
        <taxon>Gigasporaceae</taxon>
        <taxon>Gigaspora</taxon>
    </lineage>
</organism>
<sequence>MAGFKIRLLLTVGIFLSIVNADRTVFIDPNDPWQVFEGWGTSLCWWANALGGFPDVRDQTADLVFDLDKGLGLNVIRYNIGGGDNQSHHHMRIGGDVPGFRPCQNCDYNWTSDANQRWILFAAKKRGADIFEAFSNSPPYWMTNSGCSSGGPNYANNLNSDYYDKFADYLTEVVKWYKDELGLVFRTLEPFNEPTTGLWKEFGSQEGCTYKYLAMDEVVDKVGAYLNKKGLSGTTSVSIADEGLFEGEIATIAAISTLNIFGNHAKSYVSQYNTHAYFGFLRTSLFDIAKNDGKRLWMSEWGSWSSKDMSASIKLSEQILNDMRNLKPVAWVYWQVIEHAPNGNDGKDYGLIGADFSNSTTPLDIRLSFYGFAQYTKFIRPGYQIISSNDGDTLAAQDASKKTLVLVCTNKNNASDVWNINVSKFNIRSFNAYRTSNNNETLKLLPNTWNITGGILTYKSPANSITTWVFKLT</sequence>
<dbReference type="InterPro" id="IPR017853">
    <property type="entry name" value="GH"/>
</dbReference>
<dbReference type="InterPro" id="IPR039514">
    <property type="entry name" value="6GAL-like"/>
</dbReference>
<name>A0ABN7UQC8_GIGMA</name>
<keyword evidence="1" id="KW-0732">Signal</keyword>
<dbReference type="EMBL" id="CAJVQB010004380">
    <property type="protein sequence ID" value="CAG8634170.1"/>
    <property type="molecule type" value="Genomic_DNA"/>
</dbReference>
<reference evidence="3 4" key="1">
    <citation type="submission" date="2021-06" db="EMBL/GenBank/DDBJ databases">
        <authorList>
            <person name="Kallberg Y."/>
            <person name="Tangrot J."/>
            <person name="Rosling A."/>
        </authorList>
    </citation>
    <scope>NUCLEOTIDE SEQUENCE [LARGE SCALE GENOMIC DNA]</scope>
    <source>
        <strain evidence="3 4">120-4 pot B 10/14</strain>
    </source>
</reference>
<keyword evidence="4" id="KW-1185">Reference proteome</keyword>
<dbReference type="InterPro" id="IPR013780">
    <property type="entry name" value="Glyco_hydro_b"/>
</dbReference>
<dbReference type="Gene3D" id="2.60.40.1180">
    <property type="entry name" value="Golgi alpha-mannosidase II"/>
    <property type="match status" value="1"/>
</dbReference>
<proteinExistence type="predicted"/>
<evidence type="ECO:0000259" key="2">
    <source>
        <dbReference type="Pfam" id="PF14587"/>
    </source>
</evidence>
<evidence type="ECO:0000256" key="1">
    <source>
        <dbReference type="SAM" id="SignalP"/>
    </source>
</evidence>
<dbReference type="SUPFAM" id="SSF51011">
    <property type="entry name" value="Glycosyl hydrolase domain"/>
    <property type="match status" value="1"/>
</dbReference>
<evidence type="ECO:0000313" key="3">
    <source>
        <dbReference type="EMBL" id="CAG8634170.1"/>
    </source>
</evidence>
<feature type="chain" id="PRO_5045823212" evidence="1">
    <location>
        <begin position="22"/>
        <end position="473"/>
    </location>
</feature>
<dbReference type="InterPro" id="IPR039743">
    <property type="entry name" value="6GAL/EXGAL"/>
</dbReference>